<dbReference type="OrthoDB" id="7852566at2759"/>
<keyword evidence="2" id="KW-1185">Reference proteome</keyword>
<dbReference type="GO" id="GO:0007021">
    <property type="term" value="P:tubulin complex assembly"/>
    <property type="evidence" value="ECO:0007669"/>
    <property type="project" value="InterPro"/>
</dbReference>
<dbReference type="SUPFAM" id="SSF46988">
    <property type="entry name" value="Tubulin chaperone cofactor A"/>
    <property type="match status" value="1"/>
</dbReference>
<name>B4M4H0_DROVI</name>
<gene>
    <name evidence="1" type="primary">Dvir\GJ10238</name>
    <name evidence="1" type="ORF">Dvir_GJ10238</name>
</gene>
<evidence type="ECO:0000313" key="2">
    <source>
        <dbReference type="Proteomes" id="UP000008792"/>
    </source>
</evidence>
<dbReference type="GO" id="GO:0007023">
    <property type="term" value="P:post-chaperonin tubulin folding pathway"/>
    <property type="evidence" value="ECO:0007669"/>
    <property type="project" value="InterPro"/>
</dbReference>
<evidence type="ECO:0000313" key="1">
    <source>
        <dbReference type="EMBL" id="EDW59531.1"/>
    </source>
</evidence>
<dbReference type="InterPro" id="IPR036126">
    <property type="entry name" value="TBCA_sf"/>
</dbReference>
<dbReference type="eggNOG" id="ENOG502TBI1">
    <property type="taxonomic scope" value="Eukaryota"/>
</dbReference>
<dbReference type="GO" id="GO:0048487">
    <property type="term" value="F:beta-tubulin binding"/>
    <property type="evidence" value="ECO:0007669"/>
    <property type="project" value="InterPro"/>
</dbReference>
<protein>
    <submittedName>
        <fullName evidence="1">Uncharacterized protein</fullName>
    </submittedName>
</protein>
<dbReference type="EMBL" id="CH940652">
    <property type="protein sequence ID" value="EDW59531.1"/>
    <property type="molecule type" value="Genomic_DNA"/>
</dbReference>
<dbReference type="InParanoid" id="B4M4H0"/>
<proteinExistence type="predicted"/>
<dbReference type="KEGG" id="dvi:6632281"/>
<organism evidence="1 2">
    <name type="scientific">Drosophila virilis</name>
    <name type="common">Fruit fly</name>
    <dbReference type="NCBI Taxonomy" id="7244"/>
    <lineage>
        <taxon>Eukaryota</taxon>
        <taxon>Metazoa</taxon>
        <taxon>Ecdysozoa</taxon>
        <taxon>Arthropoda</taxon>
        <taxon>Hexapoda</taxon>
        <taxon>Insecta</taxon>
        <taxon>Pterygota</taxon>
        <taxon>Neoptera</taxon>
        <taxon>Endopterygota</taxon>
        <taxon>Diptera</taxon>
        <taxon>Brachycera</taxon>
        <taxon>Muscomorpha</taxon>
        <taxon>Ephydroidea</taxon>
        <taxon>Drosophilidae</taxon>
        <taxon>Drosophila</taxon>
    </lineage>
</organism>
<accession>B4M4H0</accession>
<dbReference type="OMA" id="EHCNESE"/>
<sequence length="106" mass="12432">MADHFDHYLKGLVNTLLFLLSRQEFHLHQIKTEENRLKKSISKSSSGHRNLEHITHIRGYKLLLDESNLQLQKQSSKLKKYLDAHPDLTESKLYQQAGNILKDMHV</sequence>
<dbReference type="PhylomeDB" id="B4M4H0"/>
<dbReference type="HOGENOM" id="CLU_2199637_0_0_1"/>
<dbReference type="Proteomes" id="UP000008792">
    <property type="component" value="Unassembled WGS sequence"/>
</dbReference>
<reference evidence="1 2" key="1">
    <citation type="journal article" date="2007" name="Nature">
        <title>Evolution of genes and genomes on the Drosophila phylogeny.</title>
        <authorList>
            <consortium name="Drosophila 12 Genomes Consortium"/>
            <person name="Clark A.G."/>
            <person name="Eisen M.B."/>
            <person name="Smith D.R."/>
            <person name="Bergman C.M."/>
            <person name="Oliver B."/>
            <person name="Markow T.A."/>
            <person name="Kaufman T.C."/>
            <person name="Kellis M."/>
            <person name="Gelbart W."/>
            <person name="Iyer V.N."/>
            <person name="Pollard D.A."/>
            <person name="Sackton T.B."/>
            <person name="Larracuente A.M."/>
            <person name="Singh N.D."/>
            <person name="Abad J.P."/>
            <person name="Abt D.N."/>
            <person name="Adryan B."/>
            <person name="Aguade M."/>
            <person name="Akashi H."/>
            <person name="Anderson W.W."/>
            <person name="Aquadro C.F."/>
            <person name="Ardell D.H."/>
            <person name="Arguello R."/>
            <person name="Artieri C.G."/>
            <person name="Barbash D.A."/>
            <person name="Barker D."/>
            <person name="Barsanti P."/>
            <person name="Batterham P."/>
            <person name="Batzoglou S."/>
            <person name="Begun D."/>
            <person name="Bhutkar A."/>
            <person name="Blanco E."/>
            <person name="Bosak S.A."/>
            <person name="Bradley R.K."/>
            <person name="Brand A.D."/>
            <person name="Brent M.R."/>
            <person name="Brooks A.N."/>
            <person name="Brown R.H."/>
            <person name="Butlin R.K."/>
            <person name="Caggese C."/>
            <person name="Calvi B.R."/>
            <person name="Bernardo de Carvalho A."/>
            <person name="Caspi A."/>
            <person name="Castrezana S."/>
            <person name="Celniker S.E."/>
            <person name="Chang J.L."/>
            <person name="Chapple C."/>
            <person name="Chatterji S."/>
            <person name="Chinwalla A."/>
            <person name="Civetta A."/>
            <person name="Clifton S.W."/>
            <person name="Comeron J.M."/>
            <person name="Costello J.C."/>
            <person name="Coyne J.A."/>
            <person name="Daub J."/>
            <person name="David R.G."/>
            <person name="Delcher A.L."/>
            <person name="Delehaunty K."/>
            <person name="Do C.B."/>
            <person name="Ebling H."/>
            <person name="Edwards K."/>
            <person name="Eickbush T."/>
            <person name="Evans J.D."/>
            <person name="Filipski A."/>
            <person name="Findeiss S."/>
            <person name="Freyhult E."/>
            <person name="Fulton L."/>
            <person name="Fulton R."/>
            <person name="Garcia A.C."/>
            <person name="Gardiner A."/>
            <person name="Garfield D.A."/>
            <person name="Garvin B.E."/>
            <person name="Gibson G."/>
            <person name="Gilbert D."/>
            <person name="Gnerre S."/>
            <person name="Godfrey J."/>
            <person name="Good R."/>
            <person name="Gotea V."/>
            <person name="Gravely B."/>
            <person name="Greenberg A.J."/>
            <person name="Griffiths-Jones S."/>
            <person name="Gross S."/>
            <person name="Guigo R."/>
            <person name="Gustafson E.A."/>
            <person name="Haerty W."/>
            <person name="Hahn M.W."/>
            <person name="Halligan D.L."/>
            <person name="Halpern A.L."/>
            <person name="Halter G.M."/>
            <person name="Han M.V."/>
            <person name="Heger A."/>
            <person name="Hillier L."/>
            <person name="Hinrichs A.S."/>
            <person name="Holmes I."/>
            <person name="Hoskins R.A."/>
            <person name="Hubisz M.J."/>
            <person name="Hultmark D."/>
            <person name="Huntley M.A."/>
            <person name="Jaffe D.B."/>
            <person name="Jagadeeshan S."/>
            <person name="Jeck W.R."/>
            <person name="Johnson J."/>
            <person name="Jones C.D."/>
            <person name="Jordan W.C."/>
            <person name="Karpen G.H."/>
            <person name="Kataoka E."/>
            <person name="Keightley P.D."/>
            <person name="Kheradpour P."/>
            <person name="Kirkness E.F."/>
            <person name="Koerich L.B."/>
            <person name="Kristiansen K."/>
            <person name="Kudrna D."/>
            <person name="Kulathinal R.J."/>
            <person name="Kumar S."/>
            <person name="Kwok R."/>
            <person name="Lander E."/>
            <person name="Langley C.H."/>
            <person name="Lapoint R."/>
            <person name="Lazzaro B.P."/>
            <person name="Lee S.J."/>
            <person name="Levesque L."/>
            <person name="Li R."/>
            <person name="Lin C.F."/>
            <person name="Lin M.F."/>
            <person name="Lindblad-Toh K."/>
            <person name="Llopart A."/>
            <person name="Long M."/>
            <person name="Low L."/>
            <person name="Lozovsky E."/>
            <person name="Lu J."/>
            <person name="Luo M."/>
            <person name="Machado C.A."/>
            <person name="Makalowski W."/>
            <person name="Marzo M."/>
            <person name="Matsuda M."/>
            <person name="Matzkin L."/>
            <person name="McAllister B."/>
            <person name="McBride C.S."/>
            <person name="McKernan B."/>
            <person name="McKernan K."/>
            <person name="Mendez-Lago M."/>
            <person name="Minx P."/>
            <person name="Mollenhauer M.U."/>
            <person name="Montooth K."/>
            <person name="Mount S.M."/>
            <person name="Mu X."/>
            <person name="Myers E."/>
            <person name="Negre B."/>
            <person name="Newfeld S."/>
            <person name="Nielsen R."/>
            <person name="Noor M.A."/>
            <person name="O'Grady P."/>
            <person name="Pachter L."/>
            <person name="Papaceit M."/>
            <person name="Parisi M.J."/>
            <person name="Parisi M."/>
            <person name="Parts L."/>
            <person name="Pedersen J.S."/>
            <person name="Pesole G."/>
            <person name="Phillippy A.M."/>
            <person name="Ponting C.P."/>
            <person name="Pop M."/>
            <person name="Porcelli D."/>
            <person name="Powell J.R."/>
            <person name="Prohaska S."/>
            <person name="Pruitt K."/>
            <person name="Puig M."/>
            <person name="Quesneville H."/>
            <person name="Ram K.R."/>
            <person name="Rand D."/>
            <person name="Rasmussen M.D."/>
            <person name="Reed L.K."/>
            <person name="Reenan R."/>
            <person name="Reily A."/>
            <person name="Remington K.A."/>
            <person name="Rieger T.T."/>
            <person name="Ritchie M.G."/>
            <person name="Robin C."/>
            <person name="Rogers Y.H."/>
            <person name="Rohde C."/>
            <person name="Rozas J."/>
            <person name="Rubenfield M.J."/>
            <person name="Ruiz A."/>
            <person name="Russo S."/>
            <person name="Salzberg S.L."/>
            <person name="Sanchez-Gracia A."/>
            <person name="Saranga D.J."/>
            <person name="Sato H."/>
            <person name="Schaeffer S.W."/>
            <person name="Schatz M.C."/>
            <person name="Schlenke T."/>
            <person name="Schwartz R."/>
            <person name="Segarra C."/>
            <person name="Singh R.S."/>
            <person name="Sirot L."/>
            <person name="Sirota M."/>
            <person name="Sisneros N.B."/>
            <person name="Smith C.D."/>
            <person name="Smith T.F."/>
            <person name="Spieth J."/>
            <person name="Stage D.E."/>
            <person name="Stark A."/>
            <person name="Stephan W."/>
            <person name="Strausberg R.L."/>
            <person name="Strempel S."/>
            <person name="Sturgill D."/>
            <person name="Sutton G."/>
            <person name="Sutton G.G."/>
            <person name="Tao W."/>
            <person name="Teichmann S."/>
            <person name="Tobari Y.N."/>
            <person name="Tomimura Y."/>
            <person name="Tsolas J.M."/>
            <person name="Valente V.L."/>
            <person name="Venter E."/>
            <person name="Venter J.C."/>
            <person name="Vicario S."/>
            <person name="Vieira F.G."/>
            <person name="Vilella A.J."/>
            <person name="Villasante A."/>
            <person name="Walenz B."/>
            <person name="Wang J."/>
            <person name="Wasserman M."/>
            <person name="Watts T."/>
            <person name="Wilson D."/>
            <person name="Wilson R.K."/>
            <person name="Wing R.A."/>
            <person name="Wolfner M.F."/>
            <person name="Wong A."/>
            <person name="Wong G.K."/>
            <person name="Wu C.I."/>
            <person name="Wu G."/>
            <person name="Yamamoto D."/>
            <person name="Yang H.P."/>
            <person name="Yang S.P."/>
            <person name="Yorke J.A."/>
            <person name="Yoshida K."/>
            <person name="Zdobnov E."/>
            <person name="Zhang P."/>
            <person name="Zhang Y."/>
            <person name="Zimin A.V."/>
            <person name="Baldwin J."/>
            <person name="Abdouelleil A."/>
            <person name="Abdulkadir J."/>
            <person name="Abebe A."/>
            <person name="Abera B."/>
            <person name="Abreu J."/>
            <person name="Acer S.C."/>
            <person name="Aftuck L."/>
            <person name="Alexander A."/>
            <person name="An P."/>
            <person name="Anderson E."/>
            <person name="Anderson S."/>
            <person name="Arachi H."/>
            <person name="Azer M."/>
            <person name="Bachantsang P."/>
            <person name="Barry A."/>
            <person name="Bayul T."/>
            <person name="Berlin A."/>
            <person name="Bessette D."/>
            <person name="Bloom T."/>
            <person name="Blye J."/>
            <person name="Boguslavskiy L."/>
            <person name="Bonnet C."/>
            <person name="Boukhgalter B."/>
            <person name="Bourzgui I."/>
            <person name="Brown A."/>
            <person name="Cahill P."/>
            <person name="Channer S."/>
            <person name="Cheshatsang Y."/>
            <person name="Chuda L."/>
            <person name="Citroen M."/>
            <person name="Collymore A."/>
            <person name="Cooke P."/>
            <person name="Costello M."/>
            <person name="D'Aco K."/>
            <person name="Daza R."/>
            <person name="De Haan G."/>
            <person name="DeGray S."/>
            <person name="DeMaso C."/>
            <person name="Dhargay N."/>
            <person name="Dooley K."/>
            <person name="Dooley E."/>
            <person name="Doricent M."/>
            <person name="Dorje P."/>
            <person name="Dorjee K."/>
            <person name="Dupes A."/>
            <person name="Elong R."/>
            <person name="Falk J."/>
            <person name="Farina A."/>
            <person name="Faro S."/>
            <person name="Ferguson D."/>
            <person name="Fisher S."/>
            <person name="Foley C.D."/>
            <person name="Franke A."/>
            <person name="Friedrich D."/>
            <person name="Gadbois L."/>
            <person name="Gearin G."/>
            <person name="Gearin C.R."/>
            <person name="Giannoukos G."/>
            <person name="Goode T."/>
            <person name="Graham J."/>
            <person name="Grandbois E."/>
            <person name="Grewal S."/>
            <person name="Gyaltsen K."/>
            <person name="Hafez N."/>
            <person name="Hagos B."/>
            <person name="Hall J."/>
            <person name="Henson C."/>
            <person name="Hollinger A."/>
            <person name="Honan T."/>
            <person name="Huard M.D."/>
            <person name="Hughes L."/>
            <person name="Hurhula B."/>
            <person name="Husby M.E."/>
            <person name="Kamat A."/>
            <person name="Kanga B."/>
            <person name="Kashin S."/>
            <person name="Khazanovich D."/>
            <person name="Kisner P."/>
            <person name="Lance K."/>
            <person name="Lara M."/>
            <person name="Lee W."/>
            <person name="Lennon N."/>
            <person name="Letendre F."/>
            <person name="LeVine R."/>
            <person name="Lipovsky A."/>
            <person name="Liu X."/>
            <person name="Liu J."/>
            <person name="Liu S."/>
            <person name="Lokyitsang T."/>
            <person name="Lokyitsang Y."/>
            <person name="Lubonja R."/>
            <person name="Lui A."/>
            <person name="MacDonald P."/>
            <person name="Magnisalis V."/>
            <person name="Maru K."/>
            <person name="Matthews C."/>
            <person name="McCusker W."/>
            <person name="McDonough S."/>
            <person name="Mehta T."/>
            <person name="Meldrim J."/>
            <person name="Meneus L."/>
            <person name="Mihai O."/>
            <person name="Mihalev A."/>
            <person name="Mihova T."/>
            <person name="Mittelman R."/>
            <person name="Mlenga V."/>
            <person name="Montmayeur A."/>
            <person name="Mulrain L."/>
            <person name="Navidi A."/>
            <person name="Naylor J."/>
            <person name="Negash T."/>
            <person name="Nguyen T."/>
            <person name="Nguyen N."/>
            <person name="Nicol R."/>
            <person name="Norbu C."/>
            <person name="Norbu N."/>
            <person name="Novod N."/>
            <person name="O'Neill B."/>
            <person name="Osman S."/>
            <person name="Markiewicz E."/>
            <person name="Oyono O.L."/>
            <person name="Patti C."/>
            <person name="Phunkhang P."/>
            <person name="Pierre F."/>
            <person name="Priest M."/>
            <person name="Raghuraman S."/>
            <person name="Rege F."/>
            <person name="Reyes R."/>
            <person name="Rise C."/>
            <person name="Rogov P."/>
            <person name="Ross K."/>
            <person name="Ryan E."/>
            <person name="Settipalli S."/>
            <person name="Shea T."/>
            <person name="Sherpa N."/>
            <person name="Shi L."/>
            <person name="Shih D."/>
            <person name="Sparrow T."/>
            <person name="Spaulding J."/>
            <person name="Stalker J."/>
            <person name="Stange-Thomann N."/>
            <person name="Stavropoulos S."/>
            <person name="Stone C."/>
            <person name="Strader C."/>
            <person name="Tesfaye S."/>
            <person name="Thomson T."/>
            <person name="Thoulutsang Y."/>
            <person name="Thoulutsang D."/>
            <person name="Topham K."/>
            <person name="Topping I."/>
            <person name="Tsamla T."/>
            <person name="Vassiliev H."/>
            <person name="Vo A."/>
            <person name="Wangchuk T."/>
            <person name="Wangdi T."/>
            <person name="Weiand M."/>
            <person name="Wilkinson J."/>
            <person name="Wilson A."/>
            <person name="Yadav S."/>
            <person name="Young G."/>
            <person name="Yu Q."/>
            <person name="Zembek L."/>
            <person name="Zhong D."/>
            <person name="Zimmer A."/>
            <person name="Zwirko Z."/>
            <person name="Jaffe D.B."/>
            <person name="Alvarez P."/>
            <person name="Brockman W."/>
            <person name="Butler J."/>
            <person name="Chin C."/>
            <person name="Gnerre S."/>
            <person name="Grabherr M."/>
            <person name="Kleber M."/>
            <person name="Mauceli E."/>
            <person name="MacCallum I."/>
        </authorList>
    </citation>
    <scope>NUCLEOTIDE SEQUENCE [LARGE SCALE GENOMIC DNA]</scope>
    <source>
        <strain evidence="2">Tucson 15010-1051.87</strain>
    </source>
</reference>
<dbReference type="AlphaFoldDB" id="B4M4H0"/>